<comment type="caution">
    <text evidence="3">The sequence shown here is derived from an EMBL/GenBank/DDBJ whole genome shotgun (WGS) entry which is preliminary data.</text>
</comment>
<name>A0A4C1XQD1_EUMVA</name>
<evidence type="ECO:0000256" key="1">
    <source>
        <dbReference type="SAM" id="MobiDB-lite"/>
    </source>
</evidence>
<feature type="compositionally biased region" description="Basic and acidic residues" evidence="1">
    <location>
        <begin position="1"/>
        <end position="12"/>
    </location>
</feature>
<feature type="region of interest" description="Disordered" evidence="1">
    <location>
        <begin position="1"/>
        <end position="22"/>
    </location>
</feature>
<dbReference type="AlphaFoldDB" id="A0A4C1XQD1"/>
<protein>
    <submittedName>
        <fullName evidence="3">Probable RNA-directed DNA polymerase from transposon BS</fullName>
    </submittedName>
</protein>
<dbReference type="OrthoDB" id="6627393at2759"/>
<keyword evidence="3" id="KW-0548">Nucleotidyltransferase</keyword>
<organism evidence="3 4">
    <name type="scientific">Eumeta variegata</name>
    <name type="common">Bagworm moth</name>
    <name type="synonym">Eumeta japonica</name>
    <dbReference type="NCBI Taxonomy" id="151549"/>
    <lineage>
        <taxon>Eukaryota</taxon>
        <taxon>Metazoa</taxon>
        <taxon>Ecdysozoa</taxon>
        <taxon>Arthropoda</taxon>
        <taxon>Hexapoda</taxon>
        <taxon>Insecta</taxon>
        <taxon>Pterygota</taxon>
        <taxon>Neoptera</taxon>
        <taxon>Endopterygota</taxon>
        <taxon>Lepidoptera</taxon>
        <taxon>Glossata</taxon>
        <taxon>Ditrysia</taxon>
        <taxon>Tineoidea</taxon>
        <taxon>Psychidae</taxon>
        <taxon>Oiketicinae</taxon>
        <taxon>Eumeta</taxon>
    </lineage>
</organism>
<evidence type="ECO:0000313" key="3">
    <source>
        <dbReference type="EMBL" id="GBP64389.1"/>
    </source>
</evidence>
<sequence length="184" mass="20411">MRDGEQYRESRDRKRGRNRPRDRDKIKRVIGFRSEVRIKIGNGRELGFLLLGLAARSIDVKSEGIHSGCGSTTTGSWSLVHASAGGQITSRATSAGRHPPPISSPVLVNDCACNRHFSFRLDNTYSSMRPIRAGVPQGSTLSPLLYFAYVNDIPRPPTGVQLALFADDTALYLRSNYIRNILPR</sequence>
<feature type="domain" description="Reverse transcriptase" evidence="2">
    <location>
        <begin position="1"/>
        <end position="184"/>
    </location>
</feature>
<dbReference type="STRING" id="151549.A0A4C1XQD1"/>
<gene>
    <name evidence="3" type="primary">RTase</name>
    <name evidence="3" type="ORF">EVAR_43166_1</name>
</gene>
<accession>A0A4C1XQD1</accession>
<evidence type="ECO:0000313" key="4">
    <source>
        <dbReference type="Proteomes" id="UP000299102"/>
    </source>
</evidence>
<dbReference type="PROSITE" id="PS50878">
    <property type="entry name" value="RT_POL"/>
    <property type="match status" value="1"/>
</dbReference>
<keyword evidence="3" id="KW-0808">Transferase</keyword>
<dbReference type="GO" id="GO:0003964">
    <property type="term" value="F:RNA-directed DNA polymerase activity"/>
    <property type="evidence" value="ECO:0007669"/>
    <property type="project" value="UniProtKB-KW"/>
</dbReference>
<dbReference type="Proteomes" id="UP000299102">
    <property type="component" value="Unassembled WGS sequence"/>
</dbReference>
<dbReference type="InterPro" id="IPR000477">
    <property type="entry name" value="RT_dom"/>
</dbReference>
<proteinExistence type="predicted"/>
<evidence type="ECO:0000259" key="2">
    <source>
        <dbReference type="PROSITE" id="PS50878"/>
    </source>
</evidence>
<keyword evidence="3" id="KW-0695">RNA-directed DNA polymerase</keyword>
<dbReference type="Pfam" id="PF00078">
    <property type="entry name" value="RVT_1"/>
    <property type="match status" value="1"/>
</dbReference>
<reference evidence="3 4" key="1">
    <citation type="journal article" date="2019" name="Commun. Biol.">
        <title>The bagworm genome reveals a unique fibroin gene that provides high tensile strength.</title>
        <authorList>
            <person name="Kono N."/>
            <person name="Nakamura H."/>
            <person name="Ohtoshi R."/>
            <person name="Tomita M."/>
            <person name="Numata K."/>
            <person name="Arakawa K."/>
        </authorList>
    </citation>
    <scope>NUCLEOTIDE SEQUENCE [LARGE SCALE GENOMIC DNA]</scope>
</reference>
<dbReference type="EMBL" id="BGZK01000896">
    <property type="protein sequence ID" value="GBP64389.1"/>
    <property type="molecule type" value="Genomic_DNA"/>
</dbReference>
<keyword evidence="4" id="KW-1185">Reference proteome</keyword>